<dbReference type="GO" id="GO:0000012">
    <property type="term" value="P:single strand break repair"/>
    <property type="evidence" value="ECO:0007669"/>
    <property type="project" value="TreeGrafter"/>
</dbReference>
<dbReference type="AlphaFoldDB" id="A0A4P9YJ53"/>
<dbReference type="EMBL" id="ML005294">
    <property type="protein sequence ID" value="RKP19112.1"/>
    <property type="molecule type" value="Genomic_DNA"/>
</dbReference>
<dbReference type="GO" id="GO:1990165">
    <property type="term" value="F:single-strand break-containing DNA binding"/>
    <property type="evidence" value="ECO:0007669"/>
    <property type="project" value="TreeGrafter"/>
</dbReference>
<feature type="non-terminal residue" evidence="3">
    <location>
        <position position="171"/>
    </location>
</feature>
<protein>
    <submittedName>
        <fullName evidence="3">HIT-like protein</fullName>
    </submittedName>
</protein>
<feature type="non-terminal residue" evidence="3">
    <location>
        <position position="1"/>
    </location>
</feature>
<dbReference type="GO" id="GO:0030983">
    <property type="term" value="F:mismatched DNA binding"/>
    <property type="evidence" value="ECO:0007669"/>
    <property type="project" value="TreeGrafter"/>
</dbReference>
<reference evidence="4" key="1">
    <citation type="journal article" date="2018" name="Nat. Microbiol.">
        <title>Leveraging single-cell genomics to expand the fungal tree of life.</title>
        <authorList>
            <person name="Ahrendt S.R."/>
            <person name="Quandt C.A."/>
            <person name="Ciobanu D."/>
            <person name="Clum A."/>
            <person name="Salamov A."/>
            <person name="Andreopoulos B."/>
            <person name="Cheng J.F."/>
            <person name="Woyke T."/>
            <person name="Pelin A."/>
            <person name="Henrissat B."/>
            <person name="Reynolds N.K."/>
            <person name="Benny G.L."/>
            <person name="Smith M.E."/>
            <person name="James T.Y."/>
            <person name="Grigoriev I.V."/>
        </authorList>
    </citation>
    <scope>NUCLEOTIDE SEQUENCE [LARGE SCALE GENOMIC DNA]</scope>
    <source>
        <strain evidence="4">CSF55</strain>
    </source>
</reference>
<dbReference type="Pfam" id="PF11969">
    <property type="entry name" value="DcpS_C"/>
    <property type="match status" value="1"/>
</dbReference>
<evidence type="ECO:0000313" key="4">
    <source>
        <dbReference type="Proteomes" id="UP000281549"/>
    </source>
</evidence>
<dbReference type="InterPro" id="IPR013087">
    <property type="entry name" value="Znf_C2H2_type"/>
</dbReference>
<dbReference type="Proteomes" id="UP000281549">
    <property type="component" value="Unassembled WGS sequence"/>
</dbReference>
<dbReference type="PROSITE" id="PS50157">
    <property type="entry name" value="ZINC_FINGER_C2H2_2"/>
    <property type="match status" value="1"/>
</dbReference>
<evidence type="ECO:0000259" key="2">
    <source>
        <dbReference type="PROSITE" id="PS50157"/>
    </source>
</evidence>
<keyword evidence="1" id="KW-0479">Metal-binding</keyword>
<dbReference type="GO" id="GO:0003725">
    <property type="term" value="F:double-stranded RNA binding"/>
    <property type="evidence" value="ECO:0007669"/>
    <property type="project" value="TreeGrafter"/>
</dbReference>
<dbReference type="PANTHER" id="PTHR12486:SF4">
    <property type="entry name" value="APRATAXIN"/>
    <property type="match status" value="1"/>
</dbReference>
<feature type="domain" description="C2H2-type" evidence="2">
    <location>
        <begin position="147"/>
        <end position="171"/>
    </location>
</feature>
<evidence type="ECO:0000256" key="1">
    <source>
        <dbReference type="PROSITE-ProRule" id="PRU00042"/>
    </source>
</evidence>
<evidence type="ECO:0000313" key="3">
    <source>
        <dbReference type="EMBL" id="RKP19112.1"/>
    </source>
</evidence>
<sequence length="171" mass="20046">ILAIAKRVSLPNVQKNKRSHWTEGLRVYLDNPSKYQDEIVYSDNQVVMIKDMYPKSKYHYLILPRNPRLLSILDLNESHISLLRHFKDVAARDIPQHAKSTEFNMGFHMIPSMNFFMKIDEIIQQLLEFGRIKVDETKAKSLLKSGLKCNSCENRFSTFVALKDHLFIHNK</sequence>
<dbReference type="GO" id="GO:0033699">
    <property type="term" value="F:DNA 5'-adenosine monophosphate hydrolase activity"/>
    <property type="evidence" value="ECO:0007669"/>
    <property type="project" value="TreeGrafter"/>
</dbReference>
<dbReference type="PROSITE" id="PS00028">
    <property type="entry name" value="ZINC_FINGER_C2H2_1"/>
    <property type="match status" value="1"/>
</dbReference>
<keyword evidence="1" id="KW-0863">Zinc-finger</keyword>
<accession>A0A4P9YJ53</accession>
<organism evidence="3 4">
    <name type="scientific">Rozella allomycis (strain CSF55)</name>
    <dbReference type="NCBI Taxonomy" id="988480"/>
    <lineage>
        <taxon>Eukaryota</taxon>
        <taxon>Fungi</taxon>
        <taxon>Fungi incertae sedis</taxon>
        <taxon>Cryptomycota</taxon>
        <taxon>Cryptomycota incertae sedis</taxon>
        <taxon>Rozella</taxon>
    </lineage>
</organism>
<dbReference type="GO" id="GO:0005634">
    <property type="term" value="C:nucleus"/>
    <property type="evidence" value="ECO:0007669"/>
    <property type="project" value="TreeGrafter"/>
</dbReference>
<dbReference type="GO" id="GO:0003697">
    <property type="term" value="F:single-stranded DNA binding"/>
    <property type="evidence" value="ECO:0007669"/>
    <property type="project" value="TreeGrafter"/>
</dbReference>
<dbReference type="Gene3D" id="3.30.428.10">
    <property type="entry name" value="HIT-like"/>
    <property type="match status" value="2"/>
</dbReference>
<dbReference type="PANTHER" id="PTHR12486">
    <property type="entry name" value="APRATAXIN-RELATED"/>
    <property type="match status" value="1"/>
</dbReference>
<proteinExistence type="predicted"/>
<gene>
    <name evidence="3" type="ORF">ROZALSC1DRAFT_29261</name>
</gene>
<dbReference type="InterPro" id="IPR036265">
    <property type="entry name" value="HIT-like_sf"/>
</dbReference>
<dbReference type="SUPFAM" id="SSF54197">
    <property type="entry name" value="HIT-like"/>
    <property type="match status" value="1"/>
</dbReference>
<dbReference type="GO" id="GO:0008270">
    <property type="term" value="F:zinc ion binding"/>
    <property type="evidence" value="ECO:0007669"/>
    <property type="project" value="UniProtKB-KW"/>
</dbReference>
<name>A0A4P9YJ53_ROZAC</name>
<keyword evidence="1" id="KW-0862">Zinc</keyword>